<comment type="caution">
    <text evidence="1">The sequence shown here is derived from an EMBL/GenBank/DDBJ whole genome shotgun (WGS) entry which is preliminary data.</text>
</comment>
<gene>
    <name evidence="1" type="ORF">H9894_09050</name>
</gene>
<dbReference type="EMBL" id="DXHV01000077">
    <property type="protein sequence ID" value="HIW01314.1"/>
    <property type="molecule type" value="Genomic_DNA"/>
</dbReference>
<proteinExistence type="predicted"/>
<dbReference type="Proteomes" id="UP000886752">
    <property type="component" value="Unassembled WGS sequence"/>
</dbReference>
<name>A0A9D1PXC4_9BACT</name>
<reference evidence="1" key="2">
    <citation type="submission" date="2021-04" db="EMBL/GenBank/DDBJ databases">
        <authorList>
            <person name="Gilroy R."/>
        </authorList>
    </citation>
    <scope>NUCLEOTIDE SEQUENCE</scope>
    <source>
        <strain evidence="1">ChiHecec2B26-446</strain>
    </source>
</reference>
<sequence length="175" mass="19103">MSEFRHASAREQAFLPNPGELPASFVLVNRVDRVQTDSLVAFTRLAGQSGQMADWQIVEACAQTACLHQRFLRDFGDQVFLLCVDEACIPGAAALAALVGEVEIAARLTGQSARAASYVLRLRSLAGRAAEDAEAVHVVLTVGHMPYAGPEQADRLGRHYRRIWQCLAHAQYVPC</sequence>
<protein>
    <submittedName>
        <fullName evidence="1">Uncharacterized protein</fullName>
    </submittedName>
</protein>
<dbReference type="AlphaFoldDB" id="A0A9D1PXC4"/>
<accession>A0A9D1PXC4</accession>
<reference evidence="1" key="1">
    <citation type="journal article" date="2021" name="PeerJ">
        <title>Extensive microbial diversity within the chicken gut microbiome revealed by metagenomics and culture.</title>
        <authorList>
            <person name="Gilroy R."/>
            <person name="Ravi A."/>
            <person name="Getino M."/>
            <person name="Pursley I."/>
            <person name="Horton D.L."/>
            <person name="Alikhan N.F."/>
            <person name="Baker D."/>
            <person name="Gharbi K."/>
            <person name="Hall N."/>
            <person name="Watson M."/>
            <person name="Adriaenssens E.M."/>
            <person name="Foster-Nyarko E."/>
            <person name="Jarju S."/>
            <person name="Secka A."/>
            <person name="Antonio M."/>
            <person name="Oren A."/>
            <person name="Chaudhuri R.R."/>
            <person name="La Ragione R."/>
            <person name="Hildebrand F."/>
            <person name="Pallen M.J."/>
        </authorList>
    </citation>
    <scope>NUCLEOTIDE SEQUENCE</scope>
    <source>
        <strain evidence="1">ChiHecec2B26-446</strain>
    </source>
</reference>
<evidence type="ECO:0000313" key="2">
    <source>
        <dbReference type="Proteomes" id="UP000886752"/>
    </source>
</evidence>
<organism evidence="1 2">
    <name type="scientific">Candidatus Desulfovibrio intestinipullorum</name>
    <dbReference type="NCBI Taxonomy" id="2838536"/>
    <lineage>
        <taxon>Bacteria</taxon>
        <taxon>Pseudomonadati</taxon>
        <taxon>Thermodesulfobacteriota</taxon>
        <taxon>Desulfovibrionia</taxon>
        <taxon>Desulfovibrionales</taxon>
        <taxon>Desulfovibrionaceae</taxon>
        <taxon>Desulfovibrio</taxon>
    </lineage>
</organism>
<evidence type="ECO:0000313" key="1">
    <source>
        <dbReference type="EMBL" id="HIW01314.1"/>
    </source>
</evidence>